<dbReference type="RefSeq" id="WP_266062184.1">
    <property type="nucleotide sequence ID" value="NZ_JAPKFM010000013.1"/>
</dbReference>
<evidence type="ECO:0000256" key="3">
    <source>
        <dbReference type="ARBA" id="ARBA00012961"/>
    </source>
</evidence>
<feature type="binding site" evidence="11">
    <location>
        <begin position="23"/>
        <end position="30"/>
    </location>
    <ligand>
        <name>ATP</name>
        <dbReference type="ChEBI" id="CHEBI:30616"/>
    </ligand>
</feature>
<keyword evidence="8 11" id="KW-0067">ATP-binding</keyword>
<name>A0A9X3D509_9ACTN</name>
<evidence type="ECO:0000313" key="15">
    <source>
        <dbReference type="Proteomes" id="UP001143347"/>
    </source>
</evidence>
<dbReference type="InterPro" id="IPR027417">
    <property type="entry name" value="P-loop_NTPase"/>
</dbReference>
<accession>A0A9X3D509</accession>
<sequence length="222" mass="24098">MSRPTPGEPQSTPPRGRLVVLVGPSAVGKSTVVSRVRQLLPELFFSVSATTRAPRPGETAGRDYHFVDRAEFDRMIDDDELLEWADIHGGLQRSGTPRRPVIEAMERGVPVLVEVDLVGARNVLRRIPEATGVFLAPPTWDDLVARLTARGTESADAVARRLETARVEMAAQDEFDHVLVNHEVDQVASELVSLLVGSDDSTTDPSRVDGSSPAPSSTRQST</sequence>
<evidence type="ECO:0000256" key="10">
    <source>
        <dbReference type="ARBA" id="ARBA00048594"/>
    </source>
</evidence>
<dbReference type="Proteomes" id="UP001143347">
    <property type="component" value="Unassembled WGS sequence"/>
</dbReference>
<dbReference type="FunFam" id="3.30.63.10:FF:000002">
    <property type="entry name" value="Guanylate kinase 1"/>
    <property type="match status" value="1"/>
</dbReference>
<evidence type="ECO:0000256" key="1">
    <source>
        <dbReference type="ARBA" id="ARBA00003531"/>
    </source>
</evidence>
<comment type="function">
    <text evidence="1 11">Essential for recycling GMP and indirectly, cGMP.</text>
</comment>
<dbReference type="GO" id="GO:0005524">
    <property type="term" value="F:ATP binding"/>
    <property type="evidence" value="ECO:0007669"/>
    <property type="project" value="UniProtKB-UniRule"/>
</dbReference>
<gene>
    <name evidence="11 14" type="primary">gmk</name>
    <name evidence="14" type="ORF">OSB52_13475</name>
</gene>
<dbReference type="Pfam" id="PF00625">
    <property type="entry name" value="Guanylate_kin"/>
    <property type="match status" value="1"/>
</dbReference>
<evidence type="ECO:0000256" key="5">
    <source>
        <dbReference type="ARBA" id="ARBA00022679"/>
    </source>
</evidence>
<organism evidence="14 15">
    <name type="scientific">Gordonia aquimaris</name>
    <dbReference type="NCBI Taxonomy" id="2984863"/>
    <lineage>
        <taxon>Bacteria</taxon>
        <taxon>Bacillati</taxon>
        <taxon>Actinomycetota</taxon>
        <taxon>Actinomycetes</taxon>
        <taxon>Mycobacteriales</taxon>
        <taxon>Gordoniaceae</taxon>
        <taxon>Gordonia</taxon>
    </lineage>
</organism>
<evidence type="ECO:0000313" key="14">
    <source>
        <dbReference type="EMBL" id="MCX2965103.1"/>
    </source>
</evidence>
<keyword evidence="11" id="KW-0963">Cytoplasm</keyword>
<keyword evidence="15" id="KW-1185">Reference proteome</keyword>
<dbReference type="NCBIfam" id="TIGR03263">
    <property type="entry name" value="guanyl_kin"/>
    <property type="match status" value="1"/>
</dbReference>
<evidence type="ECO:0000256" key="7">
    <source>
        <dbReference type="ARBA" id="ARBA00022777"/>
    </source>
</evidence>
<dbReference type="GO" id="GO:0005829">
    <property type="term" value="C:cytosol"/>
    <property type="evidence" value="ECO:0007669"/>
    <property type="project" value="TreeGrafter"/>
</dbReference>
<dbReference type="PROSITE" id="PS50052">
    <property type="entry name" value="GUANYLATE_KINASE_2"/>
    <property type="match status" value="1"/>
</dbReference>
<dbReference type="SMART" id="SM00072">
    <property type="entry name" value="GuKc"/>
    <property type="match status" value="1"/>
</dbReference>
<dbReference type="EC" id="2.7.4.8" evidence="3 11"/>
<dbReference type="InterPro" id="IPR017665">
    <property type="entry name" value="Guanylate_kinase"/>
</dbReference>
<dbReference type="InterPro" id="IPR008145">
    <property type="entry name" value="GK/Ca_channel_bsu"/>
</dbReference>
<evidence type="ECO:0000256" key="8">
    <source>
        <dbReference type="ARBA" id="ARBA00022840"/>
    </source>
</evidence>
<proteinExistence type="inferred from homology"/>
<dbReference type="EMBL" id="JAPKFM010000013">
    <property type="protein sequence ID" value="MCX2965103.1"/>
    <property type="molecule type" value="Genomic_DNA"/>
</dbReference>
<evidence type="ECO:0000259" key="13">
    <source>
        <dbReference type="PROSITE" id="PS50052"/>
    </source>
</evidence>
<evidence type="ECO:0000256" key="2">
    <source>
        <dbReference type="ARBA" id="ARBA00005790"/>
    </source>
</evidence>
<reference evidence="14" key="1">
    <citation type="submission" date="2022-10" db="EMBL/GenBank/DDBJ databases">
        <title>WGS of marine actinomycetes from Thailand.</title>
        <authorList>
            <person name="Thawai C."/>
        </authorList>
    </citation>
    <scope>NUCLEOTIDE SEQUENCE</scope>
    <source>
        <strain evidence="14">SW21</strain>
    </source>
</reference>
<evidence type="ECO:0000256" key="9">
    <source>
        <dbReference type="ARBA" id="ARBA00030128"/>
    </source>
</evidence>
<feature type="domain" description="Guanylate kinase-like" evidence="13">
    <location>
        <begin position="16"/>
        <end position="196"/>
    </location>
</feature>
<dbReference type="PANTHER" id="PTHR23117">
    <property type="entry name" value="GUANYLATE KINASE-RELATED"/>
    <property type="match status" value="1"/>
</dbReference>
<comment type="catalytic activity">
    <reaction evidence="10 11">
        <text>GMP + ATP = GDP + ADP</text>
        <dbReference type="Rhea" id="RHEA:20780"/>
        <dbReference type="ChEBI" id="CHEBI:30616"/>
        <dbReference type="ChEBI" id="CHEBI:58115"/>
        <dbReference type="ChEBI" id="CHEBI:58189"/>
        <dbReference type="ChEBI" id="CHEBI:456216"/>
        <dbReference type="EC" id="2.7.4.8"/>
    </reaction>
</comment>
<evidence type="ECO:0000256" key="12">
    <source>
        <dbReference type="SAM" id="MobiDB-lite"/>
    </source>
</evidence>
<dbReference type="PROSITE" id="PS00856">
    <property type="entry name" value="GUANYLATE_KINASE_1"/>
    <property type="match status" value="1"/>
</dbReference>
<dbReference type="PANTHER" id="PTHR23117:SF13">
    <property type="entry name" value="GUANYLATE KINASE"/>
    <property type="match status" value="1"/>
</dbReference>
<dbReference type="Gene3D" id="3.40.50.300">
    <property type="entry name" value="P-loop containing nucleotide triphosphate hydrolases"/>
    <property type="match status" value="1"/>
</dbReference>
<dbReference type="HAMAP" id="MF_00328">
    <property type="entry name" value="Guanylate_kinase"/>
    <property type="match status" value="1"/>
</dbReference>
<dbReference type="GO" id="GO:0004385">
    <property type="term" value="F:GMP kinase activity"/>
    <property type="evidence" value="ECO:0007669"/>
    <property type="project" value="UniProtKB-UniRule"/>
</dbReference>
<protein>
    <recommendedName>
        <fullName evidence="4 11">Guanylate kinase</fullName>
        <ecNumber evidence="3 11">2.7.4.8</ecNumber>
    </recommendedName>
    <alternativeName>
        <fullName evidence="9 11">GMP kinase</fullName>
    </alternativeName>
</protein>
<evidence type="ECO:0000256" key="11">
    <source>
        <dbReference type="HAMAP-Rule" id="MF_00328"/>
    </source>
</evidence>
<dbReference type="InterPro" id="IPR020590">
    <property type="entry name" value="Guanylate_kinase_CS"/>
</dbReference>
<keyword evidence="5 11" id="KW-0808">Transferase</keyword>
<comment type="similarity">
    <text evidence="2 11">Belongs to the guanylate kinase family.</text>
</comment>
<evidence type="ECO:0000256" key="6">
    <source>
        <dbReference type="ARBA" id="ARBA00022741"/>
    </source>
</evidence>
<feature type="region of interest" description="Disordered" evidence="12">
    <location>
        <begin position="198"/>
        <end position="222"/>
    </location>
</feature>
<dbReference type="SUPFAM" id="SSF52540">
    <property type="entry name" value="P-loop containing nucleoside triphosphate hydrolases"/>
    <property type="match status" value="1"/>
</dbReference>
<dbReference type="AlphaFoldDB" id="A0A9X3D509"/>
<dbReference type="InterPro" id="IPR008144">
    <property type="entry name" value="Guanylate_kin-like_dom"/>
</dbReference>
<keyword evidence="7 11" id="KW-0418">Kinase</keyword>
<comment type="caution">
    <text evidence="14">The sequence shown here is derived from an EMBL/GenBank/DDBJ whole genome shotgun (WGS) entry which is preliminary data.</text>
</comment>
<dbReference type="Gene3D" id="3.30.63.10">
    <property type="entry name" value="Guanylate Kinase phosphate binding domain"/>
    <property type="match status" value="1"/>
</dbReference>
<keyword evidence="6 11" id="KW-0547">Nucleotide-binding</keyword>
<comment type="subcellular location">
    <subcellularLocation>
        <location evidence="11">Cytoplasm</location>
    </subcellularLocation>
</comment>
<feature type="compositionally biased region" description="Polar residues" evidence="12">
    <location>
        <begin position="213"/>
        <end position="222"/>
    </location>
</feature>
<evidence type="ECO:0000256" key="4">
    <source>
        <dbReference type="ARBA" id="ARBA00016296"/>
    </source>
</evidence>
<dbReference type="CDD" id="cd00071">
    <property type="entry name" value="GMPK"/>
    <property type="match status" value="1"/>
</dbReference>